<gene>
    <name evidence="3" type="primary">similar to GD18373</name>
    <name evidence="3" type="ORF">CLUMA_CG008836</name>
</gene>
<accession>A0A1J1I8R9</accession>
<dbReference type="PANTHER" id="PTHR11161">
    <property type="entry name" value="O-ACYLTRANSFERASE"/>
    <property type="match status" value="1"/>
</dbReference>
<evidence type="ECO:0000313" key="4">
    <source>
        <dbReference type="Proteomes" id="UP000183832"/>
    </source>
</evidence>
<dbReference type="Proteomes" id="UP000183832">
    <property type="component" value="Unassembled WGS sequence"/>
</dbReference>
<evidence type="ECO:0000256" key="1">
    <source>
        <dbReference type="SAM" id="Phobius"/>
    </source>
</evidence>
<organism evidence="3 4">
    <name type="scientific">Clunio marinus</name>
    <dbReference type="NCBI Taxonomy" id="568069"/>
    <lineage>
        <taxon>Eukaryota</taxon>
        <taxon>Metazoa</taxon>
        <taxon>Ecdysozoa</taxon>
        <taxon>Arthropoda</taxon>
        <taxon>Hexapoda</taxon>
        <taxon>Insecta</taxon>
        <taxon>Pterygota</taxon>
        <taxon>Neoptera</taxon>
        <taxon>Endopterygota</taxon>
        <taxon>Diptera</taxon>
        <taxon>Nematocera</taxon>
        <taxon>Chironomoidea</taxon>
        <taxon>Chironomidae</taxon>
        <taxon>Clunio</taxon>
    </lineage>
</organism>
<keyword evidence="1" id="KW-0812">Transmembrane</keyword>
<evidence type="ECO:0000259" key="2">
    <source>
        <dbReference type="SMART" id="SM00703"/>
    </source>
</evidence>
<protein>
    <submittedName>
        <fullName evidence="3">CLUMA_CG008836, isoform A</fullName>
    </submittedName>
</protein>
<dbReference type="AlphaFoldDB" id="A0A1J1I8R9"/>
<keyword evidence="4" id="KW-1185">Reference proteome</keyword>
<dbReference type="PANTHER" id="PTHR11161:SF0">
    <property type="entry name" value="O-ACYLTRANSFERASE LIKE PROTEIN"/>
    <property type="match status" value="1"/>
</dbReference>
<evidence type="ECO:0000313" key="3">
    <source>
        <dbReference type="EMBL" id="CRK95350.1"/>
    </source>
</evidence>
<feature type="transmembrane region" description="Helical" evidence="1">
    <location>
        <begin position="202"/>
        <end position="225"/>
    </location>
</feature>
<keyword evidence="1" id="KW-0472">Membrane</keyword>
<keyword evidence="1" id="KW-1133">Transmembrane helix</keyword>
<sequence length="333" mass="38295">MIKSLIKEVLLNIIQEMILKRIKKQLSLSHFRIQFDLGGLQVNFSAYEMSLKSLQVYINGQSRCENELGKLLNASYESQKWAQDVLSFWGDPSKALMNSSLFDFGQFNDCIRYQHESFRGKYCIAKFLAAKVKTNKVNIEDSHPIWISLTKITKDFKSGLCVPSVCKEDELHKIGKDLINQHDVQLGNVQCYAPCTFTRIDYVFMSILLTLTLLVLFATFCESFLRKSKKNSNTFLSSFSIITNFKELVTVNKDPAIIRCIDGIKVLTAVWVIIGHRNYFISDLFGDNTNMPNRNLWESTINNFMTRYVRAVDTFLACSAILTVQTFFKLLDR</sequence>
<dbReference type="SMART" id="SM00703">
    <property type="entry name" value="NRF"/>
    <property type="match status" value="1"/>
</dbReference>
<name>A0A1J1I8R9_9DIPT</name>
<feature type="domain" description="Nose resistant-to-fluoxetine protein N-terminal" evidence="2">
    <location>
        <begin position="61"/>
        <end position="197"/>
    </location>
</feature>
<dbReference type="InterPro" id="IPR006621">
    <property type="entry name" value="Nose-resist-to-fluoxetine_N"/>
</dbReference>
<reference evidence="3 4" key="1">
    <citation type="submission" date="2015-04" db="EMBL/GenBank/DDBJ databases">
        <authorList>
            <person name="Syromyatnikov M.Y."/>
            <person name="Popov V.N."/>
        </authorList>
    </citation>
    <scope>NUCLEOTIDE SEQUENCE [LARGE SCALE GENOMIC DNA]</scope>
</reference>
<proteinExistence type="predicted"/>
<dbReference type="OrthoDB" id="118951at2759"/>
<dbReference type="InterPro" id="IPR052728">
    <property type="entry name" value="O2_lipid_transport_reg"/>
</dbReference>
<dbReference type="EMBL" id="CVRI01000041">
    <property type="protein sequence ID" value="CRK95350.1"/>
    <property type="molecule type" value="Genomic_DNA"/>
</dbReference>
<dbReference type="Pfam" id="PF20146">
    <property type="entry name" value="NRF"/>
    <property type="match status" value="1"/>
</dbReference>